<dbReference type="PANTHER" id="PTHR30419:SF2">
    <property type="entry name" value="LYSR FAMILY TRANSCRIPTIONAL REGULATOR"/>
    <property type="match status" value="1"/>
</dbReference>
<dbReference type="GO" id="GO:0005829">
    <property type="term" value="C:cytosol"/>
    <property type="evidence" value="ECO:0007669"/>
    <property type="project" value="TreeGrafter"/>
</dbReference>
<dbReference type="InterPro" id="IPR036388">
    <property type="entry name" value="WH-like_DNA-bd_sf"/>
</dbReference>
<protein>
    <submittedName>
        <fullName evidence="6">LysR family transcriptional regulator</fullName>
    </submittedName>
</protein>
<dbReference type="Gene3D" id="3.40.190.290">
    <property type="match status" value="1"/>
</dbReference>
<gene>
    <name evidence="6" type="ORF">G3574_26640</name>
</gene>
<name>A0A6B3SZG6_9BURK</name>
<evidence type="ECO:0000313" key="6">
    <source>
        <dbReference type="EMBL" id="NEX64672.1"/>
    </source>
</evidence>
<accession>A0A6B3SZG6</accession>
<keyword evidence="7" id="KW-1185">Reference proteome</keyword>
<dbReference type="PROSITE" id="PS50931">
    <property type="entry name" value="HTH_LYSR"/>
    <property type="match status" value="1"/>
</dbReference>
<comment type="caution">
    <text evidence="6">The sequence shown here is derived from an EMBL/GenBank/DDBJ whole genome shotgun (WGS) entry which is preliminary data.</text>
</comment>
<dbReference type="SUPFAM" id="SSF53850">
    <property type="entry name" value="Periplasmic binding protein-like II"/>
    <property type="match status" value="1"/>
</dbReference>
<organism evidence="6 7">
    <name type="scientific">Noviherbaspirillum galbum</name>
    <dbReference type="NCBI Taxonomy" id="2709383"/>
    <lineage>
        <taxon>Bacteria</taxon>
        <taxon>Pseudomonadati</taxon>
        <taxon>Pseudomonadota</taxon>
        <taxon>Betaproteobacteria</taxon>
        <taxon>Burkholderiales</taxon>
        <taxon>Oxalobacteraceae</taxon>
        <taxon>Noviherbaspirillum</taxon>
    </lineage>
</organism>
<evidence type="ECO:0000256" key="4">
    <source>
        <dbReference type="ARBA" id="ARBA00023163"/>
    </source>
</evidence>
<dbReference type="InterPro" id="IPR050950">
    <property type="entry name" value="HTH-type_LysR_regulators"/>
</dbReference>
<dbReference type="SUPFAM" id="SSF46785">
    <property type="entry name" value="Winged helix' DNA-binding domain"/>
    <property type="match status" value="1"/>
</dbReference>
<keyword evidence="4" id="KW-0804">Transcription</keyword>
<comment type="similarity">
    <text evidence="1">Belongs to the LysR transcriptional regulatory family.</text>
</comment>
<evidence type="ECO:0000259" key="5">
    <source>
        <dbReference type="PROSITE" id="PS50931"/>
    </source>
</evidence>
<dbReference type="InterPro" id="IPR000847">
    <property type="entry name" value="LysR_HTH_N"/>
</dbReference>
<dbReference type="Proteomes" id="UP000482155">
    <property type="component" value="Unassembled WGS sequence"/>
</dbReference>
<dbReference type="FunFam" id="1.10.10.10:FF:000001">
    <property type="entry name" value="LysR family transcriptional regulator"/>
    <property type="match status" value="1"/>
</dbReference>
<dbReference type="RefSeq" id="WP_163968608.1">
    <property type="nucleotide sequence ID" value="NZ_JAAIVB010000085.1"/>
</dbReference>
<proteinExistence type="inferred from homology"/>
<evidence type="ECO:0000256" key="2">
    <source>
        <dbReference type="ARBA" id="ARBA00023015"/>
    </source>
</evidence>
<dbReference type="AlphaFoldDB" id="A0A6B3SZG6"/>
<dbReference type="Pfam" id="PF03466">
    <property type="entry name" value="LysR_substrate"/>
    <property type="match status" value="1"/>
</dbReference>
<dbReference type="CDD" id="cd08421">
    <property type="entry name" value="PBP2_LTTR_like_1"/>
    <property type="match status" value="1"/>
</dbReference>
<keyword evidence="3" id="KW-0238">DNA-binding</keyword>
<dbReference type="InterPro" id="IPR005119">
    <property type="entry name" value="LysR_subst-bd"/>
</dbReference>
<sequence>MKIDPVSLRLFVAVVEEGKIAAAAQREHLATAAVSKRLSELEQQLDTQLFNRSNKGIVPTPAGMALLNLARGVLNDFDNIAAQMHDFASGTRGSVRVLANISVITQFMPLALKTFMEEHPLIQIHLEEKISSAILRGVAENMADIGIFAQAPHPESLEVTPFRTDELVVILPAAHALAGRSSLRFAELLDEQFVGLHAGSSLNYQMIKEASELGRTVKMRIQVTGYDAQCLMVEAGLGIGILPRASAGIYRALAIKTVPLDEPWARRQLNICVRAYSSLPPAAKLLFDHLLAKR</sequence>
<dbReference type="Pfam" id="PF00126">
    <property type="entry name" value="HTH_1"/>
    <property type="match status" value="1"/>
</dbReference>
<dbReference type="EMBL" id="JAAIVB010000085">
    <property type="protein sequence ID" value="NEX64672.1"/>
    <property type="molecule type" value="Genomic_DNA"/>
</dbReference>
<dbReference type="Gene3D" id="1.10.10.10">
    <property type="entry name" value="Winged helix-like DNA-binding domain superfamily/Winged helix DNA-binding domain"/>
    <property type="match status" value="1"/>
</dbReference>
<feature type="domain" description="HTH lysR-type" evidence="5">
    <location>
        <begin position="1"/>
        <end position="60"/>
    </location>
</feature>
<dbReference type="GO" id="GO:0003700">
    <property type="term" value="F:DNA-binding transcription factor activity"/>
    <property type="evidence" value="ECO:0007669"/>
    <property type="project" value="InterPro"/>
</dbReference>
<evidence type="ECO:0000256" key="1">
    <source>
        <dbReference type="ARBA" id="ARBA00009437"/>
    </source>
</evidence>
<reference evidence="6 7" key="1">
    <citation type="submission" date="2020-02" db="EMBL/GenBank/DDBJ databases">
        <authorList>
            <person name="Kim M.K."/>
        </authorList>
    </citation>
    <scope>NUCLEOTIDE SEQUENCE [LARGE SCALE GENOMIC DNA]</scope>
    <source>
        <strain evidence="6 7">17J57-3</strain>
    </source>
</reference>
<dbReference type="GO" id="GO:0003677">
    <property type="term" value="F:DNA binding"/>
    <property type="evidence" value="ECO:0007669"/>
    <property type="project" value="UniProtKB-KW"/>
</dbReference>
<keyword evidence="2" id="KW-0805">Transcription regulation</keyword>
<evidence type="ECO:0000313" key="7">
    <source>
        <dbReference type="Proteomes" id="UP000482155"/>
    </source>
</evidence>
<dbReference type="PANTHER" id="PTHR30419">
    <property type="entry name" value="HTH-TYPE TRANSCRIPTIONAL REGULATOR YBHD"/>
    <property type="match status" value="1"/>
</dbReference>
<evidence type="ECO:0000256" key="3">
    <source>
        <dbReference type="ARBA" id="ARBA00023125"/>
    </source>
</evidence>
<dbReference type="InterPro" id="IPR036390">
    <property type="entry name" value="WH_DNA-bd_sf"/>
</dbReference>